<keyword evidence="2" id="KW-0560">Oxidoreductase</keyword>
<proteinExistence type="inferred from homology"/>
<evidence type="ECO:0000313" key="4">
    <source>
        <dbReference type="Proteomes" id="UP000293874"/>
    </source>
</evidence>
<dbReference type="FunFam" id="3.40.50.720:FF:000084">
    <property type="entry name" value="Short-chain dehydrogenase reductase"/>
    <property type="match status" value="1"/>
</dbReference>
<evidence type="ECO:0000313" key="3">
    <source>
        <dbReference type="EMBL" id="RZS74789.1"/>
    </source>
</evidence>
<evidence type="ECO:0000256" key="2">
    <source>
        <dbReference type="ARBA" id="ARBA00023002"/>
    </source>
</evidence>
<dbReference type="Proteomes" id="UP000293874">
    <property type="component" value="Unassembled WGS sequence"/>
</dbReference>
<accession>A0A4Q7N250</accession>
<dbReference type="Gene3D" id="3.40.50.720">
    <property type="entry name" value="NAD(P)-binding Rossmann-like Domain"/>
    <property type="match status" value="1"/>
</dbReference>
<organism evidence="3 4">
    <name type="scientific">Pseudobacter ginsenosidimutans</name>
    <dbReference type="NCBI Taxonomy" id="661488"/>
    <lineage>
        <taxon>Bacteria</taxon>
        <taxon>Pseudomonadati</taxon>
        <taxon>Bacteroidota</taxon>
        <taxon>Chitinophagia</taxon>
        <taxon>Chitinophagales</taxon>
        <taxon>Chitinophagaceae</taxon>
        <taxon>Pseudobacter</taxon>
    </lineage>
</organism>
<reference evidence="3 4" key="1">
    <citation type="submission" date="2019-02" db="EMBL/GenBank/DDBJ databases">
        <title>Genomic Encyclopedia of Type Strains, Phase IV (KMG-IV): sequencing the most valuable type-strain genomes for metagenomic binning, comparative biology and taxonomic classification.</title>
        <authorList>
            <person name="Goeker M."/>
        </authorList>
    </citation>
    <scope>NUCLEOTIDE SEQUENCE [LARGE SCALE GENOMIC DNA]</scope>
    <source>
        <strain evidence="3 4">DSM 18116</strain>
    </source>
</reference>
<dbReference type="PANTHER" id="PTHR24321:SF8">
    <property type="entry name" value="ESTRADIOL 17-BETA-DEHYDROGENASE 8-RELATED"/>
    <property type="match status" value="1"/>
</dbReference>
<dbReference type="InterPro" id="IPR036291">
    <property type="entry name" value="NAD(P)-bd_dom_sf"/>
</dbReference>
<dbReference type="GO" id="GO:0016491">
    <property type="term" value="F:oxidoreductase activity"/>
    <property type="evidence" value="ECO:0007669"/>
    <property type="project" value="UniProtKB-KW"/>
</dbReference>
<gene>
    <name evidence="3" type="ORF">EV199_0640</name>
</gene>
<evidence type="ECO:0000256" key="1">
    <source>
        <dbReference type="ARBA" id="ARBA00006484"/>
    </source>
</evidence>
<dbReference type="CDD" id="cd05233">
    <property type="entry name" value="SDR_c"/>
    <property type="match status" value="1"/>
</dbReference>
<dbReference type="AlphaFoldDB" id="A0A4Q7N250"/>
<dbReference type="RefSeq" id="WP_192909875.1">
    <property type="nucleotide sequence ID" value="NZ_CP042431.1"/>
</dbReference>
<protein>
    <submittedName>
        <fullName evidence="3">NAD(P)-dependent dehydrogenase (Short-subunit alcohol dehydrogenase family)</fullName>
    </submittedName>
</protein>
<dbReference type="PROSITE" id="PS00061">
    <property type="entry name" value="ADH_SHORT"/>
    <property type="match status" value="1"/>
</dbReference>
<dbReference type="InterPro" id="IPR002347">
    <property type="entry name" value="SDR_fam"/>
</dbReference>
<dbReference type="NCBIfam" id="NF009466">
    <property type="entry name" value="PRK12826.1-2"/>
    <property type="match status" value="1"/>
</dbReference>
<dbReference type="EMBL" id="SGXA01000001">
    <property type="protein sequence ID" value="RZS74789.1"/>
    <property type="molecule type" value="Genomic_DNA"/>
</dbReference>
<dbReference type="PANTHER" id="PTHR24321">
    <property type="entry name" value="DEHYDROGENASES, SHORT CHAIN"/>
    <property type="match status" value="1"/>
</dbReference>
<dbReference type="InterPro" id="IPR020904">
    <property type="entry name" value="Sc_DH/Rdtase_CS"/>
</dbReference>
<dbReference type="NCBIfam" id="NF005559">
    <property type="entry name" value="PRK07231.1"/>
    <property type="match status" value="1"/>
</dbReference>
<dbReference type="Pfam" id="PF13561">
    <property type="entry name" value="adh_short_C2"/>
    <property type="match status" value="1"/>
</dbReference>
<comment type="caution">
    <text evidence="3">The sequence shown here is derived from an EMBL/GenBank/DDBJ whole genome shotgun (WGS) entry which is preliminary data.</text>
</comment>
<sequence length="249" mass="25437">MSLLSNKSAIVTGAASGIGRAVAELYAANGASVIIADLDEKGGQETVDAIVKAGGKAKFVKADSSKPADNEMLVKEAVNTFGGLHIACNNAGIGGPSAPTGEYPVDGWDKVIAINLSGVFYGMRYQIPAMLQSNGGVIVNMASILGSVGFAGSPAYVAAKHGVVGLTKAAAIEYSAKGIRVVSVGPGFIETPLLAKMSEEQMKGLVALHPIGRLGKPEEVAELVLWLSSPKASFVTGAYYPVDGAYLAP</sequence>
<dbReference type="SUPFAM" id="SSF51735">
    <property type="entry name" value="NAD(P)-binding Rossmann-fold domains"/>
    <property type="match status" value="1"/>
</dbReference>
<dbReference type="PRINTS" id="PR00080">
    <property type="entry name" value="SDRFAMILY"/>
</dbReference>
<keyword evidence="4" id="KW-1185">Reference proteome</keyword>
<comment type="similarity">
    <text evidence="1">Belongs to the short-chain dehydrogenases/reductases (SDR) family.</text>
</comment>
<dbReference type="PRINTS" id="PR00081">
    <property type="entry name" value="GDHRDH"/>
</dbReference>
<name>A0A4Q7N250_9BACT</name>